<dbReference type="Proteomes" id="UP000184368">
    <property type="component" value="Unassembled WGS sequence"/>
</dbReference>
<dbReference type="RefSeq" id="WP_073044309.1">
    <property type="nucleotide sequence ID" value="NZ_FQUO01000010.1"/>
</dbReference>
<feature type="domain" description="D-isomer specific 2-hydroxyacid dehydrogenase NAD-binding" evidence="6">
    <location>
        <begin position="110"/>
        <end position="291"/>
    </location>
</feature>
<dbReference type="SUPFAM" id="SSF51735">
    <property type="entry name" value="NAD(P)-binding Rossmann-fold domains"/>
    <property type="match status" value="1"/>
</dbReference>
<evidence type="ECO:0000256" key="1">
    <source>
        <dbReference type="ARBA" id="ARBA00005854"/>
    </source>
</evidence>
<evidence type="ECO:0000259" key="5">
    <source>
        <dbReference type="Pfam" id="PF00389"/>
    </source>
</evidence>
<dbReference type="SUPFAM" id="SSF52283">
    <property type="entry name" value="Formate/glycerate dehydrogenase catalytic domain-like"/>
    <property type="match status" value="1"/>
</dbReference>
<evidence type="ECO:0000256" key="4">
    <source>
        <dbReference type="RuleBase" id="RU003719"/>
    </source>
</evidence>
<dbReference type="PANTHER" id="PTHR43761">
    <property type="entry name" value="D-ISOMER SPECIFIC 2-HYDROXYACID DEHYDROGENASE FAMILY PROTEIN (AFU_ORTHOLOGUE AFUA_1G13630)"/>
    <property type="match status" value="1"/>
</dbReference>
<evidence type="ECO:0000259" key="6">
    <source>
        <dbReference type="Pfam" id="PF02826"/>
    </source>
</evidence>
<dbReference type="InterPro" id="IPR050418">
    <property type="entry name" value="D-iso_2-hydroxyacid_DH_PdxB"/>
</dbReference>
<evidence type="ECO:0000313" key="8">
    <source>
        <dbReference type="Proteomes" id="UP000184368"/>
    </source>
</evidence>
<name>A0A1M5DBH1_9BACT</name>
<dbReference type="Pfam" id="PF00389">
    <property type="entry name" value="2-Hacid_dh"/>
    <property type="match status" value="1"/>
</dbReference>
<dbReference type="STRING" id="1302690.BUE76_20730"/>
<protein>
    <submittedName>
        <fullName evidence="7">D-3-phosphoglycerate dehydrogenase</fullName>
    </submittedName>
</protein>
<proteinExistence type="inferred from homology"/>
<dbReference type="Pfam" id="PF02826">
    <property type="entry name" value="2-Hacid_dh_C"/>
    <property type="match status" value="1"/>
</dbReference>
<dbReference type="GO" id="GO:0016616">
    <property type="term" value="F:oxidoreductase activity, acting on the CH-OH group of donors, NAD or NADP as acceptor"/>
    <property type="evidence" value="ECO:0007669"/>
    <property type="project" value="InterPro"/>
</dbReference>
<dbReference type="EMBL" id="FQUO01000010">
    <property type="protein sequence ID" value="SHF64032.1"/>
    <property type="molecule type" value="Genomic_DNA"/>
</dbReference>
<dbReference type="PANTHER" id="PTHR43761:SF1">
    <property type="entry name" value="D-ISOMER SPECIFIC 2-HYDROXYACID DEHYDROGENASE CATALYTIC DOMAIN-CONTAINING PROTEIN-RELATED"/>
    <property type="match status" value="1"/>
</dbReference>
<dbReference type="GO" id="GO:0051287">
    <property type="term" value="F:NAD binding"/>
    <property type="evidence" value="ECO:0007669"/>
    <property type="project" value="InterPro"/>
</dbReference>
<organism evidence="7 8">
    <name type="scientific">Cnuella takakiae</name>
    <dbReference type="NCBI Taxonomy" id="1302690"/>
    <lineage>
        <taxon>Bacteria</taxon>
        <taxon>Pseudomonadati</taxon>
        <taxon>Bacteroidota</taxon>
        <taxon>Chitinophagia</taxon>
        <taxon>Chitinophagales</taxon>
        <taxon>Chitinophagaceae</taxon>
        <taxon>Cnuella</taxon>
    </lineage>
</organism>
<keyword evidence="8" id="KW-1185">Reference proteome</keyword>
<evidence type="ECO:0000313" key="7">
    <source>
        <dbReference type="EMBL" id="SHF64032.1"/>
    </source>
</evidence>
<dbReference type="OrthoDB" id="9777288at2"/>
<comment type="similarity">
    <text evidence="1 4">Belongs to the D-isomer specific 2-hydroxyacid dehydrogenase family.</text>
</comment>
<dbReference type="InterPro" id="IPR006140">
    <property type="entry name" value="D-isomer_DH_NAD-bd"/>
</dbReference>
<reference evidence="7 8" key="1">
    <citation type="submission" date="2016-11" db="EMBL/GenBank/DDBJ databases">
        <authorList>
            <person name="Jaros S."/>
            <person name="Januszkiewicz K."/>
            <person name="Wedrychowicz H."/>
        </authorList>
    </citation>
    <scope>NUCLEOTIDE SEQUENCE [LARGE SCALE GENOMIC DNA]</scope>
    <source>
        <strain evidence="7 8">DSM 26897</strain>
    </source>
</reference>
<accession>A0A1M5DBH1</accession>
<keyword evidence="3" id="KW-0520">NAD</keyword>
<feature type="domain" description="D-isomer specific 2-hydroxyacid dehydrogenase catalytic" evidence="5">
    <location>
        <begin position="8"/>
        <end position="312"/>
    </location>
</feature>
<dbReference type="InterPro" id="IPR036291">
    <property type="entry name" value="NAD(P)-bd_dom_sf"/>
</dbReference>
<evidence type="ECO:0000256" key="2">
    <source>
        <dbReference type="ARBA" id="ARBA00023002"/>
    </source>
</evidence>
<evidence type="ECO:0000256" key="3">
    <source>
        <dbReference type="ARBA" id="ARBA00023027"/>
    </source>
</evidence>
<sequence>MATEQTRILITAPVHDMLIEAFEEKGYTVEYAPKITYEELLERIPFMNGLVVTTRLKIDKRVLDAAPQLHWIGRLGSGMELIDEAYAETKGIFCMSTPEGNRNAVAEHALGLLLNLMNRISCSYEEVKQGLWLRNENRGTELSGRTVGIVGYGNNGAAFGRLLQCFGVKVLACDKYKQGFANDYVHEATLEQIAAEADVVSFHVPLTDETYHLAGTQFFNSLQRKPYFMSTCRGKVTNTAALIEALKNGKIAGAALDVLENEKFATYTPGQQEQLDFLKVQKNVIVTPHIAGYSHEAYRRMSEVLLEKLEAAGKL</sequence>
<dbReference type="AlphaFoldDB" id="A0A1M5DBH1"/>
<dbReference type="Gene3D" id="3.40.50.720">
    <property type="entry name" value="NAD(P)-binding Rossmann-like Domain"/>
    <property type="match status" value="2"/>
</dbReference>
<gene>
    <name evidence="7" type="ORF">SAMN05444008_110149</name>
</gene>
<keyword evidence="2 4" id="KW-0560">Oxidoreductase</keyword>
<dbReference type="InterPro" id="IPR006139">
    <property type="entry name" value="D-isomer_2_OHA_DH_cat_dom"/>
</dbReference>